<evidence type="ECO:0000313" key="4">
    <source>
        <dbReference type="Proteomes" id="UP000053342"/>
    </source>
</evidence>
<evidence type="ECO:0000256" key="1">
    <source>
        <dbReference type="SAM" id="MobiDB-lite"/>
    </source>
</evidence>
<feature type="compositionally biased region" description="Low complexity" evidence="1">
    <location>
        <begin position="79"/>
        <end position="97"/>
    </location>
</feature>
<keyword evidence="4" id="KW-1185">Reference proteome</keyword>
<feature type="compositionally biased region" description="Low complexity" evidence="1">
    <location>
        <begin position="51"/>
        <end position="71"/>
    </location>
</feature>
<dbReference type="Proteomes" id="UP000053342">
    <property type="component" value="Unassembled WGS sequence"/>
</dbReference>
<dbReference type="STRING" id="215243.A0A0D2DPS9"/>
<dbReference type="AlphaFoldDB" id="A0A0D2DPS9"/>
<dbReference type="HOGENOM" id="CLU_1261348_0_0_1"/>
<dbReference type="EMBL" id="KN847334">
    <property type="protein sequence ID" value="KIW44838.1"/>
    <property type="molecule type" value="Genomic_DNA"/>
</dbReference>
<gene>
    <name evidence="3" type="ORF">PV06_03281</name>
</gene>
<feature type="signal peptide" evidence="2">
    <location>
        <begin position="1"/>
        <end position="17"/>
    </location>
</feature>
<dbReference type="OrthoDB" id="4159459at2759"/>
<organism evidence="3 4">
    <name type="scientific">Exophiala oligosperma</name>
    <dbReference type="NCBI Taxonomy" id="215243"/>
    <lineage>
        <taxon>Eukaryota</taxon>
        <taxon>Fungi</taxon>
        <taxon>Dikarya</taxon>
        <taxon>Ascomycota</taxon>
        <taxon>Pezizomycotina</taxon>
        <taxon>Eurotiomycetes</taxon>
        <taxon>Chaetothyriomycetidae</taxon>
        <taxon>Chaetothyriales</taxon>
        <taxon>Herpotrichiellaceae</taxon>
        <taxon>Exophiala</taxon>
    </lineage>
</organism>
<feature type="region of interest" description="Disordered" evidence="1">
    <location>
        <begin position="48"/>
        <end position="97"/>
    </location>
</feature>
<dbReference type="VEuPathDB" id="FungiDB:PV06_03281"/>
<accession>A0A0D2DPS9</accession>
<name>A0A0D2DPS9_9EURO</name>
<protein>
    <submittedName>
        <fullName evidence="3">Uncharacterized protein</fullName>
    </submittedName>
</protein>
<evidence type="ECO:0000313" key="3">
    <source>
        <dbReference type="EMBL" id="KIW44838.1"/>
    </source>
</evidence>
<keyword evidence="2" id="KW-0732">Signal</keyword>
<reference evidence="3 4" key="1">
    <citation type="submission" date="2015-01" db="EMBL/GenBank/DDBJ databases">
        <title>The Genome Sequence of Exophiala oligosperma CBS72588.</title>
        <authorList>
            <consortium name="The Broad Institute Genomics Platform"/>
            <person name="Cuomo C."/>
            <person name="de Hoog S."/>
            <person name="Gorbushina A."/>
            <person name="Stielow B."/>
            <person name="Teixiera M."/>
            <person name="Abouelleil A."/>
            <person name="Chapman S.B."/>
            <person name="Priest M."/>
            <person name="Young S.K."/>
            <person name="Wortman J."/>
            <person name="Nusbaum C."/>
            <person name="Birren B."/>
        </authorList>
    </citation>
    <scope>NUCLEOTIDE SEQUENCE [LARGE SCALE GENOMIC DNA]</scope>
    <source>
        <strain evidence="3 4">CBS 72588</strain>
    </source>
</reference>
<dbReference type="RefSeq" id="XP_016265054.1">
    <property type="nucleotide sequence ID" value="XM_016404049.1"/>
</dbReference>
<feature type="chain" id="PRO_5002256036" evidence="2">
    <location>
        <begin position="18"/>
        <end position="251"/>
    </location>
</feature>
<dbReference type="GeneID" id="27355355"/>
<evidence type="ECO:0000256" key="2">
    <source>
        <dbReference type="SAM" id="SignalP"/>
    </source>
</evidence>
<sequence>MRTSVAVAAGLVAAASAKTYSVTVTDDVTITSCGPTVTNCPYAAPTEGGAWDDWTSTTTTTKPVAPVSTSSDPAWADWTSTTTTSKPVSPISTTSSSEGAWGDWTTITSSSVPVSPVSTSSAACPSYTATTPPAWFSLLPTEVLSSISAAWTGAPPADWCYYTYSTSSVATSPVAPTSIPVAPISTKTGSPYWPAGPTSETPVAPASTGTGVWSYTPSSPVSPATFTGAASANAGSFAFAGLVAAAAVVMA</sequence>
<proteinExistence type="predicted"/>